<keyword evidence="5" id="KW-0472">Membrane</keyword>
<keyword evidence="3" id="KW-0378">Hydrolase</keyword>
<dbReference type="AlphaFoldDB" id="A0AAF0YNQ8"/>
<dbReference type="InterPro" id="IPR045063">
    <property type="entry name" value="Dynamin_N"/>
</dbReference>
<dbReference type="EMBL" id="CP136964">
    <property type="protein sequence ID" value="WOS96557.1"/>
    <property type="molecule type" value="Genomic_DNA"/>
</dbReference>
<keyword evidence="8" id="KW-1185">Reference proteome</keyword>
<accession>A0AAF0YNQ8</accession>
<dbReference type="SUPFAM" id="SSF52540">
    <property type="entry name" value="P-loop containing nucleoside triphosphate hydrolases"/>
    <property type="match status" value="2"/>
</dbReference>
<feature type="domain" description="Dynamin N-terminal" evidence="6">
    <location>
        <begin position="43"/>
        <end position="195"/>
    </location>
</feature>
<organism evidence="7 8">
    <name type="scientific">Nosocomiicoccus massiliensis</name>
    <dbReference type="NCBI Taxonomy" id="1232430"/>
    <lineage>
        <taxon>Bacteria</taxon>
        <taxon>Bacillati</taxon>
        <taxon>Bacillota</taxon>
        <taxon>Bacilli</taxon>
        <taxon>Bacillales</taxon>
        <taxon>Staphylococcaceae</taxon>
        <taxon>Nosocomiicoccus</taxon>
    </lineage>
</organism>
<evidence type="ECO:0000313" key="8">
    <source>
        <dbReference type="Proteomes" id="UP000243626"/>
    </source>
</evidence>
<dbReference type="Gene3D" id="3.40.50.300">
    <property type="entry name" value="P-loop containing nucleotide triphosphate hydrolases"/>
    <property type="match status" value="2"/>
</dbReference>
<keyword evidence="4" id="KW-0342">GTP-binding</keyword>
<evidence type="ECO:0000256" key="1">
    <source>
        <dbReference type="ARBA" id="ARBA00004370"/>
    </source>
</evidence>
<evidence type="ECO:0000259" key="6">
    <source>
        <dbReference type="Pfam" id="PF00350"/>
    </source>
</evidence>
<sequence>MVNDDTLNILYKIRKEISKSNNKQLLSEIDYTIKKVYDDLFVVSFIGHFSAGKSSLINYLLEDEVLPSSPIPTTSKTVQIEICDETRARVYIDKNHYVKLNDLSEVKQINKKDVEIEYVKIMHDSKNYNDTFVFQDTPGVDSKTSTHEESTHKFLLNSDYVFFTVEYNHVESESNLSFLEEIASYNIPFSLIVNQIDKHDDSELSYDTFINRLKSTLSNHNIHPEHIFTTSIYGTPYRQNDQLESFLKELDDSRASFKKLYHERIIQNIEQKHIEYLDDQLNSLDVDSEIDSDLKTHIHYLLEEKQAHDASHIKSDIHKLTEYVDAHAKDIVSNSYLFPHDVKDSIREYFKISTGDVQVKGLFGKKKKLQAMKEDQVKIVHQLMQDVIDRQINTQINDLFLELKISSNEYFKYEYHDALLTDYEIVESNEKVLDVYLGELKQTISKEVRNLLKVFIKQLDIKVYDVNPDDTVDEELNRYKKALQLAELKSVFLSGSYKHLYTHVEDELKALNENIELSLDTIKDLTEKKEDVVSYDFKSTALDTEKFYSITDLIKESNNYRHIYKLLTNKLNRLKHNEANISVFGGFSAGKSTFINALLKEKLLTTSPNPTTASITEISNSDKSYIQYKSEESIVELLESVTGKSNLSLDDQVKQLNKMDVPKLFVPLKNGVNKNLETYRPLFGQKIETTREDIDFKTSEDSHAIFIDKAFIGHHAPLLNQFTIIDSPGINSINERHTQETHQIIANSDLIIYVSYFNHVFTQSDAQFLKYIQSIKGKEFPLSVVINAVDLAKNDKEIEDVEAYMHQSLNQLKIQHQIYGVSSKSALEHEDASFEAVKLSFLKDAENKSKELLALSIDENIKQFIELLNSNIKQFNEGESYINTLKENRQNTSHLLNDFTAHTVKNETVNEIENLFAFIRKQLELKLYDYLSSNISMNDVSKKMLSANRQLIKNDIEQYVTIESNTIINNVYRFIDDLVNQHINDFNVKLRASNVVDTLQYPKVEQHQVKVSVNDRQVNAELKRFEKSVKTHKQLREQLLEVSKTIVDSIQLDALKDNVIQNATYYFNDIDHKLLEDKTRVLQMLNTPIEAPDEVMYKESIDLLNEIHSIVGEENDNH</sequence>
<dbReference type="Proteomes" id="UP000243626">
    <property type="component" value="Chromosome"/>
</dbReference>
<dbReference type="KEGG" id="nmy:CJ229_002090"/>
<evidence type="ECO:0000256" key="2">
    <source>
        <dbReference type="ARBA" id="ARBA00022741"/>
    </source>
</evidence>
<gene>
    <name evidence="7" type="ORF">CJ229_002090</name>
</gene>
<protein>
    <submittedName>
        <fullName evidence="7">Dynamin family protein</fullName>
    </submittedName>
</protein>
<comment type="subcellular location">
    <subcellularLocation>
        <location evidence="1">Membrane</location>
    </subcellularLocation>
</comment>
<keyword evidence="2" id="KW-0547">Nucleotide-binding</keyword>
<name>A0AAF0YNQ8_9STAP</name>
<dbReference type="PANTHER" id="PTHR10465">
    <property type="entry name" value="TRANSMEMBRANE GTPASE FZO1"/>
    <property type="match status" value="1"/>
</dbReference>
<proteinExistence type="predicted"/>
<evidence type="ECO:0000313" key="7">
    <source>
        <dbReference type="EMBL" id="WOS96557.1"/>
    </source>
</evidence>
<dbReference type="RefSeq" id="WP_102167303.1">
    <property type="nucleotide sequence ID" value="NZ_CP136964.1"/>
</dbReference>
<dbReference type="GO" id="GO:0016020">
    <property type="term" value="C:membrane"/>
    <property type="evidence" value="ECO:0007669"/>
    <property type="project" value="UniProtKB-SubCell"/>
</dbReference>
<evidence type="ECO:0000256" key="4">
    <source>
        <dbReference type="ARBA" id="ARBA00023134"/>
    </source>
</evidence>
<dbReference type="GO" id="GO:0005525">
    <property type="term" value="F:GTP binding"/>
    <property type="evidence" value="ECO:0007669"/>
    <property type="project" value="UniProtKB-KW"/>
</dbReference>
<dbReference type="InterPro" id="IPR027417">
    <property type="entry name" value="P-loop_NTPase"/>
</dbReference>
<dbReference type="InterPro" id="IPR027094">
    <property type="entry name" value="Mitofusin_fam"/>
</dbReference>
<feature type="domain" description="Dynamin N-terminal" evidence="6">
    <location>
        <begin position="581"/>
        <end position="786"/>
    </location>
</feature>
<dbReference type="PANTHER" id="PTHR10465:SF0">
    <property type="entry name" value="SARCALUMENIN"/>
    <property type="match status" value="1"/>
</dbReference>
<evidence type="ECO:0000256" key="3">
    <source>
        <dbReference type="ARBA" id="ARBA00022801"/>
    </source>
</evidence>
<evidence type="ECO:0000256" key="5">
    <source>
        <dbReference type="ARBA" id="ARBA00023136"/>
    </source>
</evidence>
<dbReference type="Pfam" id="PF00350">
    <property type="entry name" value="Dynamin_N"/>
    <property type="match status" value="2"/>
</dbReference>
<dbReference type="GO" id="GO:0003924">
    <property type="term" value="F:GTPase activity"/>
    <property type="evidence" value="ECO:0007669"/>
    <property type="project" value="InterPro"/>
</dbReference>
<reference evidence="8" key="1">
    <citation type="submission" date="2017-09" db="EMBL/GenBank/DDBJ databases">
        <title>Bacterial strain isolated from the female urinary microbiota.</title>
        <authorList>
            <person name="Thomas-White K."/>
            <person name="Kumar N."/>
            <person name="Forster S."/>
            <person name="Putonti C."/>
            <person name="Lawley T."/>
            <person name="Wolfe A.J."/>
        </authorList>
    </citation>
    <scope>NUCLEOTIDE SEQUENCE [LARGE SCALE GENOMIC DNA]</scope>
    <source>
        <strain evidence="8">UMB0959</strain>
    </source>
</reference>